<gene>
    <name evidence="1" type="ORF">T4A_928</name>
</gene>
<protein>
    <submittedName>
        <fullName evidence="1">Uncharacterized protein</fullName>
    </submittedName>
</protein>
<feature type="non-terminal residue" evidence="1">
    <location>
        <position position="36"/>
    </location>
</feature>
<dbReference type="EMBL" id="JYDR01004029">
    <property type="protein sequence ID" value="KRY46369.1"/>
    <property type="molecule type" value="Genomic_DNA"/>
</dbReference>
<evidence type="ECO:0000313" key="1">
    <source>
        <dbReference type="EMBL" id="KRY46369.1"/>
    </source>
</evidence>
<name>A0A0V1CB06_TRIPS</name>
<evidence type="ECO:0000313" key="2">
    <source>
        <dbReference type="Proteomes" id="UP000054632"/>
    </source>
</evidence>
<reference evidence="1 2" key="1">
    <citation type="submission" date="2015-01" db="EMBL/GenBank/DDBJ databases">
        <title>Evolution of Trichinella species and genotypes.</title>
        <authorList>
            <person name="Korhonen P.K."/>
            <person name="Edoardo P."/>
            <person name="Giuseppe L.R."/>
            <person name="Gasser R.B."/>
        </authorList>
    </citation>
    <scope>NUCLEOTIDE SEQUENCE [LARGE SCALE GENOMIC DNA]</scope>
    <source>
        <strain evidence="1">ISS13</strain>
    </source>
</reference>
<proteinExistence type="predicted"/>
<organism evidence="1 2">
    <name type="scientific">Trichinella pseudospiralis</name>
    <name type="common">Parasitic roundworm</name>
    <dbReference type="NCBI Taxonomy" id="6337"/>
    <lineage>
        <taxon>Eukaryota</taxon>
        <taxon>Metazoa</taxon>
        <taxon>Ecdysozoa</taxon>
        <taxon>Nematoda</taxon>
        <taxon>Enoplea</taxon>
        <taxon>Dorylaimia</taxon>
        <taxon>Trichinellida</taxon>
        <taxon>Trichinellidae</taxon>
        <taxon>Trichinella</taxon>
    </lineage>
</organism>
<dbReference type="Proteomes" id="UP000054632">
    <property type="component" value="Unassembled WGS sequence"/>
</dbReference>
<feature type="non-terminal residue" evidence="1">
    <location>
        <position position="1"/>
    </location>
</feature>
<comment type="caution">
    <text evidence="1">The sequence shown here is derived from an EMBL/GenBank/DDBJ whole genome shotgun (WGS) entry which is preliminary data.</text>
</comment>
<dbReference type="AlphaFoldDB" id="A0A0V1CB06"/>
<sequence length="36" mass="3985">LVYTGAILVPLLQSQQRANCITRSPTSHSKQQDSED</sequence>
<accession>A0A0V1CB06</accession>